<dbReference type="NCBIfam" id="TIGR03016">
    <property type="entry name" value="pepcterm_hypo_1"/>
    <property type="match status" value="1"/>
</dbReference>
<sequence>MPMDITTANWPLCLLLTASSLSLNAAEWQAVPKIYVEEMYSSNIERQRSDETESFVTEVSPGFALQGLGANFTAALNYALTGIYYTDDSDAKTSYHKANGNVAYSPWRPVTLYSTASYDQAITNLDRGLSDDIVSRQGNVSDRQQFVVGTRYSNQHAGWMVVDSDVSYRWVKADDTGPNNFESTEGHNISLDVTQGDRWDRIFWVGQYDEMRESSDSEPSLHTRFGKAQLGYFVWQHLGIYARYSYDDNQYSSVADNDQTLKSYGGGIRFSTGPKLVVDLGYNSVIDGDEPDYWNASVNWNPTQLTSFYADYDRRFYGESYALSLSHGTKKLQNSIQYTESVTTFSQSDNGSIDADLWCPLGGGGSLNDCSFAQPNQPPPPGQEVVSESLPYSSVNNQPYLNKMWVWTTALRLQKNTLLFNTYYSKREFGGQEPARSDEKTGGASLALDTRLNERSSLDNRIVYRRFEREAESGDDTEWSIRSAYVRRLWPSTSANVAAEYNTRDSYNGGTDYDEVRLLVGIRSQF</sequence>
<dbReference type="OrthoDB" id="5750656at2"/>
<reference evidence="2 3" key="1">
    <citation type="submission" date="2018-07" db="EMBL/GenBank/DDBJ databases">
        <title>Corallincola holothuriorum sp. nov., a new facultative anaerobe isolated from sea cucumber Apostichopus japonicus.</title>
        <authorList>
            <person name="Xia H."/>
        </authorList>
    </citation>
    <scope>NUCLEOTIDE SEQUENCE [LARGE SCALE GENOMIC DNA]</scope>
    <source>
        <strain evidence="2 3">C4</strain>
    </source>
</reference>
<accession>A0A368N535</accession>
<dbReference type="AlphaFoldDB" id="A0A368N535"/>
<feature type="signal peptide" evidence="1">
    <location>
        <begin position="1"/>
        <end position="25"/>
    </location>
</feature>
<evidence type="ECO:0000256" key="1">
    <source>
        <dbReference type="SAM" id="SignalP"/>
    </source>
</evidence>
<comment type="caution">
    <text evidence="2">The sequence shown here is derived from an EMBL/GenBank/DDBJ whole genome shotgun (WGS) entry which is preliminary data.</text>
</comment>
<dbReference type="RefSeq" id="WP_114339662.1">
    <property type="nucleotide sequence ID" value="NZ_QPID01000012.1"/>
</dbReference>
<keyword evidence="1" id="KW-0732">Signal</keyword>
<organism evidence="2 3">
    <name type="scientific">Corallincola holothuriorum</name>
    <dbReference type="NCBI Taxonomy" id="2282215"/>
    <lineage>
        <taxon>Bacteria</taxon>
        <taxon>Pseudomonadati</taxon>
        <taxon>Pseudomonadota</taxon>
        <taxon>Gammaproteobacteria</taxon>
        <taxon>Alteromonadales</taxon>
        <taxon>Psychromonadaceae</taxon>
        <taxon>Corallincola</taxon>
    </lineage>
</organism>
<dbReference type="Proteomes" id="UP000252558">
    <property type="component" value="Unassembled WGS sequence"/>
</dbReference>
<proteinExistence type="predicted"/>
<evidence type="ECO:0000313" key="3">
    <source>
        <dbReference type="Proteomes" id="UP000252558"/>
    </source>
</evidence>
<protein>
    <submittedName>
        <fullName evidence="2">TIGR03016 family PEP-CTERM system-associated outer membrane protein</fullName>
    </submittedName>
</protein>
<feature type="chain" id="PRO_5016704207" evidence="1">
    <location>
        <begin position="26"/>
        <end position="526"/>
    </location>
</feature>
<keyword evidence="3" id="KW-1185">Reference proteome</keyword>
<evidence type="ECO:0000313" key="2">
    <source>
        <dbReference type="EMBL" id="RCU45143.1"/>
    </source>
</evidence>
<dbReference type="InterPro" id="IPR017467">
    <property type="entry name" value="CHP03016_PEP-CTERM"/>
</dbReference>
<name>A0A368N535_9GAMM</name>
<gene>
    <name evidence="2" type="ORF">DU002_17090</name>
</gene>
<dbReference type="EMBL" id="QPID01000012">
    <property type="protein sequence ID" value="RCU45143.1"/>
    <property type="molecule type" value="Genomic_DNA"/>
</dbReference>